<dbReference type="Proteomes" id="UP000799757">
    <property type="component" value="Unassembled WGS sequence"/>
</dbReference>
<dbReference type="EMBL" id="MU001858">
    <property type="protein sequence ID" value="KAF2795464.1"/>
    <property type="molecule type" value="Genomic_DNA"/>
</dbReference>
<name>A0A6A6XH28_9PLEO</name>
<keyword evidence="2" id="KW-1185">Reference proteome</keyword>
<evidence type="ECO:0000313" key="2">
    <source>
        <dbReference type="Proteomes" id="UP000799757"/>
    </source>
</evidence>
<protein>
    <submittedName>
        <fullName evidence="1">Uncharacterized protein</fullName>
    </submittedName>
</protein>
<reference evidence="1" key="1">
    <citation type="journal article" date="2020" name="Stud. Mycol.">
        <title>101 Dothideomycetes genomes: a test case for predicting lifestyles and emergence of pathogens.</title>
        <authorList>
            <person name="Haridas S."/>
            <person name="Albert R."/>
            <person name="Binder M."/>
            <person name="Bloem J."/>
            <person name="Labutti K."/>
            <person name="Salamov A."/>
            <person name="Andreopoulos B."/>
            <person name="Baker S."/>
            <person name="Barry K."/>
            <person name="Bills G."/>
            <person name="Bluhm B."/>
            <person name="Cannon C."/>
            <person name="Castanera R."/>
            <person name="Culley D."/>
            <person name="Daum C."/>
            <person name="Ezra D."/>
            <person name="Gonzalez J."/>
            <person name="Henrissat B."/>
            <person name="Kuo A."/>
            <person name="Liang C."/>
            <person name="Lipzen A."/>
            <person name="Lutzoni F."/>
            <person name="Magnuson J."/>
            <person name="Mondo S."/>
            <person name="Nolan M."/>
            <person name="Ohm R."/>
            <person name="Pangilinan J."/>
            <person name="Park H.-J."/>
            <person name="Ramirez L."/>
            <person name="Alfaro M."/>
            <person name="Sun H."/>
            <person name="Tritt A."/>
            <person name="Yoshinaga Y."/>
            <person name="Zwiers L.-H."/>
            <person name="Turgeon B."/>
            <person name="Goodwin S."/>
            <person name="Spatafora J."/>
            <person name="Crous P."/>
            <person name="Grigoriev I."/>
        </authorList>
    </citation>
    <scope>NUCLEOTIDE SEQUENCE</scope>
    <source>
        <strain evidence="1">CBS 109.77</strain>
    </source>
</reference>
<gene>
    <name evidence="1" type="ORF">K505DRAFT_416425</name>
</gene>
<organism evidence="1 2">
    <name type="scientific">Melanomma pulvis-pyrius CBS 109.77</name>
    <dbReference type="NCBI Taxonomy" id="1314802"/>
    <lineage>
        <taxon>Eukaryota</taxon>
        <taxon>Fungi</taxon>
        <taxon>Dikarya</taxon>
        <taxon>Ascomycota</taxon>
        <taxon>Pezizomycotina</taxon>
        <taxon>Dothideomycetes</taxon>
        <taxon>Pleosporomycetidae</taxon>
        <taxon>Pleosporales</taxon>
        <taxon>Melanommataceae</taxon>
        <taxon>Melanomma</taxon>
    </lineage>
</organism>
<proteinExistence type="predicted"/>
<accession>A0A6A6XH28</accession>
<sequence>MGGLAAAVNYTGALDLNAYFTSGDETSQPQHDLSQVSGIYSPGTFFTWLLVVNTYMRDEYYYTPSQPKSVAPWLDKSPLRPHDMLRADGIWRADRPSLERALWTVDGRSAVRRRQGLGVLRQHLRHKDLARLPCTGGALPVSNVPRKPAPYIY</sequence>
<dbReference type="AlphaFoldDB" id="A0A6A6XH28"/>
<evidence type="ECO:0000313" key="1">
    <source>
        <dbReference type="EMBL" id="KAF2795464.1"/>
    </source>
</evidence>